<dbReference type="SUPFAM" id="SSF53335">
    <property type="entry name" value="S-adenosyl-L-methionine-dependent methyltransferases"/>
    <property type="match status" value="1"/>
</dbReference>
<keyword evidence="1" id="KW-0808">Transferase</keyword>
<evidence type="ECO:0000313" key="2">
    <source>
        <dbReference type="Proteomes" id="UP000704960"/>
    </source>
</evidence>
<proteinExistence type="predicted"/>
<protein>
    <submittedName>
        <fullName evidence="1">Class I SAM-dependent methyltransferase</fullName>
    </submittedName>
</protein>
<dbReference type="InterPro" id="IPR029063">
    <property type="entry name" value="SAM-dependent_MTases_sf"/>
</dbReference>
<sequence length="203" mass="23253">MMRMFQRWARYQLRRRGYLDFLRARPPQAFRPNFGDLWFLYRVVRERKPAGILEFGSGCSTIIMAQALADNAAESGTSGSITSVDADPYWAVTAAKIMPPHLAKFCSIRHSRLREEESHGVPVFRHADLPAAAPDLLFLDGPSLTRERQVAADPLDIEEGFRPGFLMIVDGRDANVLFLRKYLKRHYAFTHHWLTSLSTFELI</sequence>
<gene>
    <name evidence="1" type="ORF">HY474_01875</name>
</gene>
<dbReference type="Proteomes" id="UP000704960">
    <property type="component" value="Unassembled WGS sequence"/>
</dbReference>
<dbReference type="EMBL" id="JACQMJ010000008">
    <property type="protein sequence ID" value="MBI4132360.1"/>
    <property type="molecule type" value="Genomic_DNA"/>
</dbReference>
<keyword evidence="1" id="KW-0489">Methyltransferase</keyword>
<evidence type="ECO:0000313" key="1">
    <source>
        <dbReference type="EMBL" id="MBI4132360.1"/>
    </source>
</evidence>
<name>A0A932YWI2_9BACT</name>
<dbReference type="Gene3D" id="3.40.50.150">
    <property type="entry name" value="Vaccinia Virus protein VP39"/>
    <property type="match status" value="1"/>
</dbReference>
<dbReference type="Pfam" id="PF13578">
    <property type="entry name" value="Methyltransf_24"/>
    <property type="match status" value="1"/>
</dbReference>
<dbReference type="GO" id="GO:0008168">
    <property type="term" value="F:methyltransferase activity"/>
    <property type="evidence" value="ECO:0007669"/>
    <property type="project" value="UniProtKB-KW"/>
</dbReference>
<accession>A0A932YWI2</accession>
<reference evidence="1" key="1">
    <citation type="submission" date="2020-07" db="EMBL/GenBank/DDBJ databases">
        <title>Huge and variable diversity of episymbiotic CPR bacteria and DPANN archaea in groundwater ecosystems.</title>
        <authorList>
            <person name="He C.Y."/>
            <person name="Keren R."/>
            <person name="Whittaker M."/>
            <person name="Farag I.F."/>
            <person name="Doudna J."/>
            <person name="Cate J.H.D."/>
            <person name="Banfield J.F."/>
        </authorList>
    </citation>
    <scope>NUCLEOTIDE SEQUENCE</scope>
    <source>
        <strain evidence="1">NC_groundwater_1226_Ag_S-0.1um_59_124</strain>
    </source>
</reference>
<comment type="caution">
    <text evidence="1">The sequence shown here is derived from an EMBL/GenBank/DDBJ whole genome shotgun (WGS) entry which is preliminary data.</text>
</comment>
<dbReference type="GO" id="GO:0032259">
    <property type="term" value="P:methylation"/>
    <property type="evidence" value="ECO:0007669"/>
    <property type="project" value="UniProtKB-KW"/>
</dbReference>
<dbReference type="AlphaFoldDB" id="A0A932YWI2"/>
<organism evidence="1 2">
    <name type="scientific">Candidatus Sungiibacteriota bacterium</name>
    <dbReference type="NCBI Taxonomy" id="2750080"/>
    <lineage>
        <taxon>Bacteria</taxon>
        <taxon>Candidatus Sungiibacteriota</taxon>
    </lineage>
</organism>